<dbReference type="STRING" id="93625.A0A409XFH6"/>
<dbReference type="SMART" id="SM00271">
    <property type="entry name" value="DnaJ"/>
    <property type="match status" value="1"/>
</dbReference>
<keyword evidence="2" id="KW-0472">Membrane</keyword>
<feature type="transmembrane region" description="Helical" evidence="2">
    <location>
        <begin position="52"/>
        <end position="69"/>
    </location>
</feature>
<keyword evidence="2" id="KW-1133">Transmembrane helix</keyword>
<dbReference type="GO" id="GO:0044183">
    <property type="term" value="F:protein folding chaperone"/>
    <property type="evidence" value="ECO:0007669"/>
    <property type="project" value="TreeGrafter"/>
</dbReference>
<feature type="region of interest" description="Disordered" evidence="1">
    <location>
        <begin position="679"/>
        <end position="710"/>
    </location>
</feature>
<dbReference type="PRINTS" id="PR00625">
    <property type="entry name" value="JDOMAIN"/>
</dbReference>
<feature type="region of interest" description="Disordered" evidence="1">
    <location>
        <begin position="372"/>
        <end position="410"/>
    </location>
</feature>
<dbReference type="GO" id="GO:0051087">
    <property type="term" value="F:protein-folding chaperone binding"/>
    <property type="evidence" value="ECO:0007669"/>
    <property type="project" value="TreeGrafter"/>
</dbReference>
<protein>
    <recommendedName>
        <fullName evidence="3">J domain-containing protein</fullName>
    </recommendedName>
</protein>
<dbReference type="AlphaFoldDB" id="A0A409XFH6"/>
<dbReference type="Proteomes" id="UP000283269">
    <property type="component" value="Unassembled WGS sequence"/>
</dbReference>
<name>A0A409XFH6_PSICY</name>
<evidence type="ECO:0000259" key="3">
    <source>
        <dbReference type="PROSITE" id="PS50076"/>
    </source>
</evidence>
<dbReference type="GO" id="GO:0005737">
    <property type="term" value="C:cytoplasm"/>
    <property type="evidence" value="ECO:0007669"/>
    <property type="project" value="TreeGrafter"/>
</dbReference>
<proteinExistence type="predicted"/>
<evidence type="ECO:0000313" key="4">
    <source>
        <dbReference type="EMBL" id="PPQ89387.1"/>
    </source>
</evidence>
<feature type="region of interest" description="Disordered" evidence="1">
    <location>
        <begin position="501"/>
        <end position="528"/>
    </location>
</feature>
<accession>A0A409XFH6</accession>
<dbReference type="GO" id="GO:0051082">
    <property type="term" value="F:unfolded protein binding"/>
    <property type="evidence" value="ECO:0007669"/>
    <property type="project" value="TreeGrafter"/>
</dbReference>
<feature type="transmembrane region" description="Helical" evidence="2">
    <location>
        <begin position="187"/>
        <end position="208"/>
    </location>
</feature>
<feature type="transmembrane region" description="Helical" evidence="2">
    <location>
        <begin position="927"/>
        <end position="956"/>
    </location>
</feature>
<reference evidence="4 5" key="1">
    <citation type="journal article" date="2018" name="Evol. Lett.">
        <title>Horizontal gene cluster transfer increased hallucinogenic mushroom diversity.</title>
        <authorList>
            <person name="Reynolds H.T."/>
            <person name="Vijayakumar V."/>
            <person name="Gluck-Thaler E."/>
            <person name="Korotkin H.B."/>
            <person name="Matheny P.B."/>
            <person name="Slot J.C."/>
        </authorList>
    </citation>
    <scope>NUCLEOTIDE SEQUENCE [LARGE SCALE GENOMIC DNA]</scope>
    <source>
        <strain evidence="4 5">2631</strain>
    </source>
</reference>
<comment type="caution">
    <text evidence="4">The sequence shown here is derived from an EMBL/GenBank/DDBJ whole genome shotgun (WGS) entry which is preliminary data.</text>
</comment>
<dbReference type="PANTHER" id="PTHR43948">
    <property type="entry name" value="DNAJ HOMOLOG SUBFAMILY B"/>
    <property type="match status" value="1"/>
</dbReference>
<dbReference type="InterPro" id="IPR001623">
    <property type="entry name" value="DnaJ_domain"/>
</dbReference>
<feature type="domain" description="J" evidence="3">
    <location>
        <begin position="799"/>
        <end position="869"/>
    </location>
</feature>
<organism evidence="4 5">
    <name type="scientific">Psilocybe cyanescens</name>
    <dbReference type="NCBI Taxonomy" id="93625"/>
    <lineage>
        <taxon>Eukaryota</taxon>
        <taxon>Fungi</taxon>
        <taxon>Dikarya</taxon>
        <taxon>Basidiomycota</taxon>
        <taxon>Agaricomycotina</taxon>
        <taxon>Agaricomycetes</taxon>
        <taxon>Agaricomycetidae</taxon>
        <taxon>Agaricales</taxon>
        <taxon>Agaricineae</taxon>
        <taxon>Strophariaceae</taxon>
        <taxon>Psilocybe</taxon>
    </lineage>
</organism>
<keyword evidence="2" id="KW-0812">Transmembrane</keyword>
<feature type="transmembrane region" description="Helical" evidence="2">
    <location>
        <begin position="259"/>
        <end position="276"/>
    </location>
</feature>
<sequence>MSNASTLLPTSIALSSDAAIEAILSDIPLFCEGIMGIGVFTFLFFTKQVNLLSVFLYGSSFIAFAAATLDLGQVLARGPQDTAKGIGLDTVAGFIYTREVFLALAVGSLDLFFWKLVAQSPRDEIPSQVNSSARNMKGSQHTHSASWNYWGTIGIILKWGSLSALLSVPLLQILWRTMLGQRKYGCIYVAETIIQTSVTFVFVLKLMLNVYSSTQVWWRAFRLHAIPIAALFIGAGLGIGNIIVFAFTETSLGRLLRAIEVYCLMVFSLYTTFQVVQSDRPPSETRIPATNLNTEKFQGDNLLPYAYSGAGYNVKNDASSQLKIVRRPNINSRVPNLSWMLSRRRSSLSIQTLQRSDIRIPEPSIDFVAASSQENDNGSRRLAMRPDLPQSPSSPSKKPESPKSDRPLTSVSLSYYTMEEGNKLMNRDSQPPNRREDISVDQETRFTEASSLALPSEFPLVGSQQGSISSMDEIFRQQNELDKSIAALRLFSMQDFSIESKPTLPEPTATTTGSFVQSKSTLKSTKTESISNRSDFSLSIFPEPPPIVQQTQTLTETKYSFQDGDEDANSFVVPSVPVERPEVGRKEVLPISVPSYESMSLPSSSTQKGFTVPFGSAGTQYDVPSFIGGYSDPKNATQSVIPSDDLNSDLSSSSDGEATTLVMLRPMILASTVLASPLEQEPDVGRKTAPSSYNTEPGRLTSYRDSNGSQNLRPLLLGKPISSIPPTMPSATMVPLAQRRRQRGGTLTNAQRPVIGAPRINSQTEAIPGAFERPRPPPGLRRSIYSATTTTTTMSQFPDYYKLLNLNKSASQEQVRQAYRKESLKTHPDRLVNGTPAEIKIATERFQAVADAYYVLSDPKRRSEYDNLYKTRADRTTDPGSSSGFFSGMFGGGSANQSRPSQPNAEGVFADAFEELLRPEVESRVPWWSWFGAISGAGLGFVVANIPGLMVGAFAGNRLGAVRDAKGKSVAAVFNDLGGQQKAEILRALAMKVLGSAL</sequence>
<gene>
    <name evidence="4" type="ORF">CVT25_002205</name>
</gene>
<feature type="transmembrane region" description="Helical" evidence="2">
    <location>
        <begin position="149"/>
        <end position="175"/>
    </location>
</feature>
<dbReference type="CDD" id="cd06257">
    <property type="entry name" value="DnaJ"/>
    <property type="match status" value="1"/>
</dbReference>
<dbReference type="InParanoid" id="A0A409XFH6"/>
<dbReference type="Pfam" id="PF00226">
    <property type="entry name" value="DnaJ"/>
    <property type="match status" value="1"/>
</dbReference>
<feature type="transmembrane region" description="Helical" evidence="2">
    <location>
        <begin position="27"/>
        <end position="45"/>
    </location>
</feature>
<evidence type="ECO:0000256" key="1">
    <source>
        <dbReference type="SAM" id="MobiDB-lite"/>
    </source>
</evidence>
<dbReference type="GO" id="GO:0005634">
    <property type="term" value="C:nucleus"/>
    <property type="evidence" value="ECO:0007669"/>
    <property type="project" value="TreeGrafter"/>
</dbReference>
<dbReference type="InterPro" id="IPR036869">
    <property type="entry name" value="J_dom_sf"/>
</dbReference>
<dbReference type="PANTHER" id="PTHR43948:SF21">
    <property type="entry name" value="DNAJ DOMAIN-CONTAINING PROTEIN"/>
    <property type="match status" value="1"/>
</dbReference>
<feature type="transmembrane region" description="Helical" evidence="2">
    <location>
        <begin position="228"/>
        <end position="247"/>
    </location>
</feature>
<dbReference type="EMBL" id="NHYD01001887">
    <property type="protein sequence ID" value="PPQ89387.1"/>
    <property type="molecule type" value="Genomic_DNA"/>
</dbReference>
<dbReference type="Gene3D" id="1.10.287.110">
    <property type="entry name" value="DnaJ domain"/>
    <property type="match status" value="1"/>
</dbReference>
<feature type="compositionally biased region" description="Low complexity" evidence="1">
    <location>
        <begin position="518"/>
        <end position="528"/>
    </location>
</feature>
<evidence type="ECO:0000256" key="2">
    <source>
        <dbReference type="SAM" id="Phobius"/>
    </source>
</evidence>
<dbReference type="SUPFAM" id="SSF46565">
    <property type="entry name" value="Chaperone J-domain"/>
    <property type="match status" value="1"/>
</dbReference>
<feature type="compositionally biased region" description="Basic and acidic residues" evidence="1">
    <location>
        <begin position="397"/>
        <end position="406"/>
    </location>
</feature>
<feature type="compositionally biased region" description="Polar residues" evidence="1">
    <location>
        <begin position="508"/>
        <end position="517"/>
    </location>
</feature>
<dbReference type="PROSITE" id="PS50076">
    <property type="entry name" value="DNAJ_2"/>
    <property type="match status" value="1"/>
</dbReference>
<dbReference type="OrthoDB" id="442087at2759"/>
<evidence type="ECO:0000313" key="5">
    <source>
        <dbReference type="Proteomes" id="UP000283269"/>
    </source>
</evidence>
<keyword evidence="5" id="KW-1185">Reference proteome</keyword>